<protein>
    <submittedName>
        <fullName evidence="2">Uncharacterized protein</fullName>
    </submittedName>
</protein>
<gene>
    <name evidence="2" type="ORF">VKT23_018491</name>
</gene>
<dbReference type="Proteomes" id="UP001498398">
    <property type="component" value="Unassembled WGS sequence"/>
</dbReference>
<evidence type="ECO:0000313" key="2">
    <source>
        <dbReference type="EMBL" id="KAK7437593.1"/>
    </source>
</evidence>
<organism evidence="2 3">
    <name type="scientific">Marasmiellus scandens</name>
    <dbReference type="NCBI Taxonomy" id="2682957"/>
    <lineage>
        <taxon>Eukaryota</taxon>
        <taxon>Fungi</taxon>
        <taxon>Dikarya</taxon>
        <taxon>Basidiomycota</taxon>
        <taxon>Agaricomycotina</taxon>
        <taxon>Agaricomycetes</taxon>
        <taxon>Agaricomycetidae</taxon>
        <taxon>Agaricales</taxon>
        <taxon>Marasmiineae</taxon>
        <taxon>Omphalotaceae</taxon>
        <taxon>Marasmiellus</taxon>
    </lineage>
</organism>
<evidence type="ECO:0000256" key="1">
    <source>
        <dbReference type="SAM" id="MobiDB-lite"/>
    </source>
</evidence>
<keyword evidence="3" id="KW-1185">Reference proteome</keyword>
<name>A0ABR1ITA3_9AGAR</name>
<feature type="compositionally biased region" description="Polar residues" evidence="1">
    <location>
        <begin position="78"/>
        <end position="89"/>
    </location>
</feature>
<sequence length="135" mass="14388">MSSKFWTEINESAKRTGMTQGLSINKIEDNCCRLPAASDDVESDSEFGVAQSLSTADAQSTVSRSRSLDIPPAAIKPYNSSRPSESTLTAIEEEPKREGPKVKTRPIIASTDDSPSGSRTISQGQPSSSHPSSIS</sequence>
<accession>A0ABR1ITA3</accession>
<dbReference type="EMBL" id="JBANRG010000084">
    <property type="protein sequence ID" value="KAK7437593.1"/>
    <property type="molecule type" value="Genomic_DNA"/>
</dbReference>
<reference evidence="2 3" key="1">
    <citation type="submission" date="2024-01" db="EMBL/GenBank/DDBJ databases">
        <title>A draft genome for the cacao thread blight pathogen Marasmiellus scandens.</title>
        <authorList>
            <person name="Baruah I.K."/>
            <person name="Leung J."/>
            <person name="Bukari Y."/>
            <person name="Amoako-Attah I."/>
            <person name="Meinhardt L.W."/>
            <person name="Bailey B.A."/>
            <person name="Cohen S.P."/>
        </authorList>
    </citation>
    <scope>NUCLEOTIDE SEQUENCE [LARGE SCALE GENOMIC DNA]</scope>
    <source>
        <strain evidence="2 3">GH-19</strain>
    </source>
</reference>
<feature type="compositionally biased region" description="Low complexity" evidence="1">
    <location>
        <begin position="121"/>
        <end position="135"/>
    </location>
</feature>
<comment type="caution">
    <text evidence="2">The sequence shown here is derived from an EMBL/GenBank/DDBJ whole genome shotgun (WGS) entry which is preliminary data.</text>
</comment>
<proteinExistence type="predicted"/>
<feature type="compositionally biased region" description="Polar residues" evidence="1">
    <location>
        <begin position="52"/>
        <end position="65"/>
    </location>
</feature>
<feature type="region of interest" description="Disordered" evidence="1">
    <location>
        <begin position="52"/>
        <end position="135"/>
    </location>
</feature>
<feature type="compositionally biased region" description="Polar residues" evidence="1">
    <location>
        <begin position="111"/>
        <end position="120"/>
    </location>
</feature>
<evidence type="ECO:0000313" key="3">
    <source>
        <dbReference type="Proteomes" id="UP001498398"/>
    </source>
</evidence>